<keyword evidence="1" id="KW-0472">Membrane</keyword>
<reference evidence="3" key="1">
    <citation type="submission" date="2016-11" db="EMBL/GenBank/DDBJ databases">
        <authorList>
            <person name="Varghese N."/>
            <person name="Submissions S."/>
        </authorList>
    </citation>
    <scope>NUCLEOTIDE SEQUENCE [LARGE SCALE GENOMIC DNA]</scope>
    <source>
        <strain evidence="3">CECT 8089</strain>
    </source>
</reference>
<keyword evidence="1" id="KW-0812">Transmembrane</keyword>
<gene>
    <name evidence="2" type="ORF">SAMN05216288_2944</name>
</gene>
<accession>A0A1M7FPW9</accession>
<name>A0A1M7FPW9_9GAMM</name>
<evidence type="ECO:0000313" key="2">
    <source>
        <dbReference type="EMBL" id="SHM06131.1"/>
    </source>
</evidence>
<dbReference type="AlphaFoldDB" id="A0A1M7FPW9"/>
<keyword evidence="1" id="KW-1133">Transmembrane helix</keyword>
<organism evidence="2 3">
    <name type="scientific">Phytopseudomonas punonensis</name>
    <dbReference type="NCBI Taxonomy" id="1220495"/>
    <lineage>
        <taxon>Bacteria</taxon>
        <taxon>Pseudomonadati</taxon>
        <taxon>Pseudomonadota</taxon>
        <taxon>Gammaproteobacteria</taxon>
        <taxon>Pseudomonadales</taxon>
        <taxon>Pseudomonadaceae</taxon>
        <taxon>Phytopseudomonas</taxon>
    </lineage>
</organism>
<proteinExistence type="predicted"/>
<feature type="transmembrane region" description="Helical" evidence="1">
    <location>
        <begin position="7"/>
        <end position="28"/>
    </location>
</feature>
<protein>
    <submittedName>
        <fullName evidence="2">Uncharacterized protein</fullName>
    </submittedName>
</protein>
<dbReference type="Proteomes" id="UP000184305">
    <property type="component" value="Unassembled WGS sequence"/>
</dbReference>
<sequence length="37" mass="4106">MILLLRVATFIGGMEEIVLTIVGLINWLKLDLLSYSG</sequence>
<evidence type="ECO:0000313" key="3">
    <source>
        <dbReference type="Proteomes" id="UP000184305"/>
    </source>
</evidence>
<keyword evidence="3" id="KW-1185">Reference proteome</keyword>
<evidence type="ECO:0000256" key="1">
    <source>
        <dbReference type="SAM" id="Phobius"/>
    </source>
</evidence>
<dbReference type="EMBL" id="FRBQ01000003">
    <property type="protein sequence ID" value="SHM06131.1"/>
    <property type="molecule type" value="Genomic_DNA"/>
</dbReference>